<dbReference type="PROSITE" id="PS00737">
    <property type="entry name" value="THIOLASE_2"/>
    <property type="match status" value="1"/>
</dbReference>
<evidence type="ECO:0000256" key="3">
    <source>
        <dbReference type="ARBA" id="ARBA00023315"/>
    </source>
</evidence>
<dbReference type="PIRSF" id="PIRSF000429">
    <property type="entry name" value="Ac-CoA_Ac_transf"/>
    <property type="match status" value="1"/>
</dbReference>
<reference evidence="8" key="1">
    <citation type="submission" date="2015-09" db="EMBL/GenBank/DDBJ databases">
        <title>Complete genome of Arthrobacter alpinus strain R3.8.</title>
        <authorList>
            <person name="See-Too W.S."/>
            <person name="Chan K.G."/>
        </authorList>
    </citation>
    <scope>NUCLEOTIDE SEQUENCE [LARGE SCALE GENOMIC DNA]</scope>
    <source>
        <strain evidence="8">R3.8</strain>
    </source>
</reference>
<dbReference type="EMBL" id="CP012677">
    <property type="protein sequence ID" value="ALE92092.1"/>
    <property type="molecule type" value="Genomic_DNA"/>
</dbReference>
<dbReference type="SUPFAM" id="SSF53901">
    <property type="entry name" value="Thiolase-like"/>
    <property type="match status" value="2"/>
</dbReference>
<sequence length="396" mass="40580">MRNESTDPGRLGADRTAVVIAAMRLPTAKAGGAYKGIRAHELAAPLLQAVLADVGLSAHQVQDVILGNATGGGGNVARLAALTAGFPAHVPGLTVDRQCGSGLEAIVLACRLIQAGAGHTYLAGGVESISTAPARAHRHADGSLEFYDRAQFAPLAEGDPDAGVAAENVASRYAISRERQDAYALDSHHRAGLAARSGRFTRELVPLAGLVEDAGLHRKLTGSLLARFPAAFVAGGTVTAGNSCQNSDGAGAVVVTTLARARDLAGDGLIFRDSATAGNDPTLMGVGAAYSTRTLWQRTLWQRTGPGSDVGLVEFNEAFAAQVLAVADLLELDPAEFNRDGGALALGHPYGASGAISVVRLLAQARVRAEPDLPALAMISVAGGMGISAGFSWENL</sequence>
<dbReference type="GO" id="GO:0006635">
    <property type="term" value="P:fatty acid beta-oxidation"/>
    <property type="evidence" value="ECO:0007669"/>
    <property type="project" value="TreeGrafter"/>
</dbReference>
<dbReference type="AlphaFoldDB" id="A0A0M4QF77"/>
<dbReference type="KEGG" id="aaq:AOC05_06680"/>
<evidence type="ECO:0000256" key="4">
    <source>
        <dbReference type="RuleBase" id="RU003557"/>
    </source>
</evidence>
<dbReference type="GO" id="GO:0010124">
    <property type="term" value="P:phenylacetate catabolic process"/>
    <property type="evidence" value="ECO:0007669"/>
    <property type="project" value="TreeGrafter"/>
</dbReference>
<accession>A0A0M4QF77</accession>
<dbReference type="NCBIfam" id="TIGR01930">
    <property type="entry name" value="AcCoA-C-Actrans"/>
    <property type="match status" value="1"/>
</dbReference>
<dbReference type="InterPro" id="IPR020616">
    <property type="entry name" value="Thiolase_N"/>
</dbReference>
<evidence type="ECO:0000313" key="8">
    <source>
        <dbReference type="Proteomes" id="UP000062833"/>
    </source>
</evidence>
<dbReference type="PANTHER" id="PTHR43853:SF3">
    <property type="entry name" value="ACETYL-COA C-ACETYLTRANSFERASE YHFS-RELATED"/>
    <property type="match status" value="1"/>
</dbReference>
<dbReference type="InterPro" id="IPR002155">
    <property type="entry name" value="Thiolase"/>
</dbReference>
<dbReference type="InterPro" id="IPR050215">
    <property type="entry name" value="Thiolase-like_sf_Thiolase"/>
</dbReference>
<dbReference type="PANTHER" id="PTHR43853">
    <property type="entry name" value="3-KETOACYL-COA THIOLASE, PEROXISOMAL"/>
    <property type="match status" value="1"/>
</dbReference>
<dbReference type="CDD" id="cd00751">
    <property type="entry name" value="thiolase"/>
    <property type="match status" value="1"/>
</dbReference>
<dbReference type="EC" id="2.3.1.9" evidence="7"/>
<dbReference type="InterPro" id="IPR020617">
    <property type="entry name" value="Thiolase_C"/>
</dbReference>
<dbReference type="GO" id="GO:0003985">
    <property type="term" value="F:acetyl-CoA C-acetyltransferase activity"/>
    <property type="evidence" value="ECO:0007669"/>
    <property type="project" value="UniProtKB-EC"/>
</dbReference>
<evidence type="ECO:0000256" key="2">
    <source>
        <dbReference type="ARBA" id="ARBA00022679"/>
    </source>
</evidence>
<evidence type="ECO:0000256" key="1">
    <source>
        <dbReference type="ARBA" id="ARBA00010982"/>
    </source>
</evidence>
<feature type="domain" description="Thiolase N-terminal" evidence="5">
    <location>
        <begin position="18"/>
        <end position="257"/>
    </location>
</feature>
<comment type="similarity">
    <text evidence="1 4">Belongs to the thiolase-like superfamily. Thiolase family.</text>
</comment>
<dbReference type="RefSeq" id="WP_062006567.1">
    <property type="nucleotide sequence ID" value="NZ_CP012677.1"/>
</dbReference>
<evidence type="ECO:0000259" key="6">
    <source>
        <dbReference type="Pfam" id="PF02803"/>
    </source>
</evidence>
<organism evidence="7 8">
    <name type="scientific">Arthrobacter alpinus</name>
    <dbReference type="NCBI Taxonomy" id="656366"/>
    <lineage>
        <taxon>Bacteria</taxon>
        <taxon>Bacillati</taxon>
        <taxon>Actinomycetota</taxon>
        <taxon>Actinomycetes</taxon>
        <taxon>Micrococcales</taxon>
        <taxon>Micrococcaceae</taxon>
        <taxon>Arthrobacter</taxon>
    </lineage>
</organism>
<keyword evidence="8" id="KW-1185">Reference proteome</keyword>
<name>A0A0M4QF77_9MICC</name>
<dbReference type="Gene3D" id="3.40.47.10">
    <property type="match status" value="1"/>
</dbReference>
<protein>
    <submittedName>
        <fullName evidence="7">Acetyl-CoA acetyltransferase</fullName>
        <ecNumber evidence="7">2.3.1.9</ecNumber>
    </submittedName>
</protein>
<keyword evidence="2 4" id="KW-0808">Transferase</keyword>
<proteinExistence type="inferred from homology"/>
<dbReference type="InterPro" id="IPR016039">
    <property type="entry name" value="Thiolase-like"/>
</dbReference>
<dbReference type="Pfam" id="PF02803">
    <property type="entry name" value="Thiolase_C"/>
    <property type="match status" value="1"/>
</dbReference>
<feature type="domain" description="Thiolase C-terminal" evidence="6">
    <location>
        <begin position="272"/>
        <end position="388"/>
    </location>
</feature>
<dbReference type="Proteomes" id="UP000062833">
    <property type="component" value="Chromosome"/>
</dbReference>
<dbReference type="Pfam" id="PF00108">
    <property type="entry name" value="Thiolase_N"/>
    <property type="match status" value="1"/>
</dbReference>
<dbReference type="PATRIC" id="fig|656366.3.peg.1431"/>
<evidence type="ECO:0000313" key="7">
    <source>
        <dbReference type="EMBL" id="ALE92092.1"/>
    </source>
</evidence>
<evidence type="ECO:0000259" key="5">
    <source>
        <dbReference type="Pfam" id="PF00108"/>
    </source>
</evidence>
<dbReference type="GO" id="GO:0005737">
    <property type="term" value="C:cytoplasm"/>
    <property type="evidence" value="ECO:0007669"/>
    <property type="project" value="UniProtKB-ARBA"/>
</dbReference>
<dbReference type="InterPro" id="IPR020613">
    <property type="entry name" value="Thiolase_CS"/>
</dbReference>
<gene>
    <name evidence="7" type="ORF">AOC05_06680</name>
</gene>
<dbReference type="OrthoDB" id="1402717at2"/>
<keyword evidence="3 4" id="KW-0012">Acyltransferase</keyword>